<protein>
    <submittedName>
        <fullName evidence="2">Aryl-alcohol dehydrogenase</fullName>
    </submittedName>
</protein>
<dbReference type="Pfam" id="PF11905">
    <property type="entry name" value="DUF3425"/>
    <property type="match status" value="1"/>
</dbReference>
<accession>A0A8H5KKN9</accession>
<keyword evidence="3" id="KW-1185">Reference proteome</keyword>
<dbReference type="AlphaFoldDB" id="A0A8H5KKN9"/>
<reference evidence="2 3" key="1">
    <citation type="submission" date="2020-05" db="EMBL/GenBank/DDBJ databases">
        <title>Identification and distribution of gene clusters putatively required for synthesis of sphingolipid metabolism inhibitors in phylogenetically diverse species of the filamentous fungus Fusarium.</title>
        <authorList>
            <person name="Kim H.-S."/>
            <person name="Busman M."/>
            <person name="Brown D.W."/>
            <person name="Divon H."/>
            <person name="Uhlig S."/>
            <person name="Proctor R.H."/>
        </authorList>
    </citation>
    <scope>NUCLEOTIDE SEQUENCE [LARGE SCALE GENOMIC DNA]</scope>
    <source>
        <strain evidence="2 3">NRRL 36939</strain>
    </source>
</reference>
<sequence>MEVPAVVNSLLTNAGIAPCTEHFYGRYQALPDLKSAEDDWTGVTSAAQRKKLQNRLNQRAWHEAKDEADEKTETRAQDEPGLSLITRIDDLTLFHDFLKRAYSEYVLHAPRPSSLPLLIRINLLNALAFNASKLPMSSRGLCCADLISPFNLTGPLQLDEPQLSGENNPLCLRPTPLQKSVVHHPWIDLLPFAALRDNMLRYLAQGILDDDELCHDILGLHGDTLDDSPAMIVWGEPSDSSSWEVNPTFLRKWGWLVKGCPQIIKSTNAWRLRRREEPVFFES</sequence>
<proteinExistence type="predicted"/>
<organism evidence="2 3">
    <name type="scientific">Fusarium pseudocircinatum</name>
    <dbReference type="NCBI Taxonomy" id="56676"/>
    <lineage>
        <taxon>Eukaryota</taxon>
        <taxon>Fungi</taxon>
        <taxon>Dikarya</taxon>
        <taxon>Ascomycota</taxon>
        <taxon>Pezizomycotina</taxon>
        <taxon>Sordariomycetes</taxon>
        <taxon>Hypocreomycetidae</taxon>
        <taxon>Hypocreales</taxon>
        <taxon>Nectriaceae</taxon>
        <taxon>Fusarium</taxon>
        <taxon>Fusarium fujikuroi species complex</taxon>
    </lineage>
</organism>
<dbReference type="InterPro" id="IPR021833">
    <property type="entry name" value="DUF3425"/>
</dbReference>
<dbReference type="Proteomes" id="UP000546213">
    <property type="component" value="Unassembled WGS sequence"/>
</dbReference>
<evidence type="ECO:0000313" key="3">
    <source>
        <dbReference type="Proteomes" id="UP000546213"/>
    </source>
</evidence>
<dbReference type="EMBL" id="JAAOAS010000557">
    <property type="protein sequence ID" value="KAF5573961.1"/>
    <property type="molecule type" value="Genomic_DNA"/>
</dbReference>
<name>A0A8H5KKN9_9HYPO</name>
<dbReference type="OrthoDB" id="2245989at2759"/>
<dbReference type="PANTHER" id="PTHR38116:SF1">
    <property type="entry name" value="BZIP DOMAIN-CONTAINING PROTEIN"/>
    <property type="match status" value="1"/>
</dbReference>
<dbReference type="PANTHER" id="PTHR38116">
    <property type="entry name" value="CHROMOSOME 7, WHOLE GENOME SHOTGUN SEQUENCE"/>
    <property type="match status" value="1"/>
</dbReference>
<evidence type="ECO:0000256" key="1">
    <source>
        <dbReference type="SAM" id="MobiDB-lite"/>
    </source>
</evidence>
<gene>
    <name evidence="2" type="ORF">FPCIR_13789</name>
</gene>
<comment type="caution">
    <text evidence="2">The sequence shown here is derived from an EMBL/GenBank/DDBJ whole genome shotgun (WGS) entry which is preliminary data.</text>
</comment>
<feature type="region of interest" description="Disordered" evidence="1">
    <location>
        <begin position="55"/>
        <end position="77"/>
    </location>
</feature>
<evidence type="ECO:0000313" key="2">
    <source>
        <dbReference type="EMBL" id="KAF5573961.1"/>
    </source>
</evidence>